<dbReference type="EMBL" id="SMRU01000028">
    <property type="protein sequence ID" value="TDF91649.1"/>
    <property type="molecule type" value="Genomic_DNA"/>
</dbReference>
<dbReference type="RefSeq" id="WP_133206042.1">
    <property type="nucleotide sequence ID" value="NZ_SMRU01000028.1"/>
</dbReference>
<keyword evidence="3" id="KW-1185">Reference proteome</keyword>
<gene>
    <name evidence="2" type="ORF">E1809_20220</name>
</gene>
<dbReference type="OrthoDB" id="4949215at2"/>
<protein>
    <submittedName>
        <fullName evidence="2">Uncharacterized protein</fullName>
    </submittedName>
</protein>
<accession>A0A4R5K9H7</accession>
<organism evidence="2 3">
    <name type="scientific">Arthrobacter terricola</name>
    <dbReference type="NCBI Taxonomy" id="2547396"/>
    <lineage>
        <taxon>Bacteria</taxon>
        <taxon>Bacillati</taxon>
        <taxon>Actinomycetota</taxon>
        <taxon>Actinomycetes</taxon>
        <taxon>Micrococcales</taxon>
        <taxon>Micrococcaceae</taxon>
        <taxon>Arthrobacter</taxon>
    </lineage>
</organism>
<evidence type="ECO:0000313" key="2">
    <source>
        <dbReference type="EMBL" id="TDF91649.1"/>
    </source>
</evidence>
<evidence type="ECO:0000313" key="3">
    <source>
        <dbReference type="Proteomes" id="UP000295511"/>
    </source>
</evidence>
<sequence length="64" mass="7224">MSENKEPSIPPHPGHRVTRPPVTLMEDAGSPATHQMRVIARRRNEAEAKLEQQLHPPQEGPRTK</sequence>
<name>A0A4R5K9H7_9MICC</name>
<evidence type="ECO:0000256" key="1">
    <source>
        <dbReference type="SAM" id="MobiDB-lite"/>
    </source>
</evidence>
<comment type="caution">
    <text evidence="2">The sequence shown here is derived from an EMBL/GenBank/DDBJ whole genome shotgun (WGS) entry which is preliminary data.</text>
</comment>
<reference evidence="2 3" key="1">
    <citation type="submission" date="2019-03" db="EMBL/GenBank/DDBJ databases">
        <title>Whole genome sequence of Arthrobacter sp JH1-1.</title>
        <authorList>
            <person name="Trinh H.N."/>
        </authorList>
    </citation>
    <scope>NUCLEOTIDE SEQUENCE [LARGE SCALE GENOMIC DNA]</scope>
    <source>
        <strain evidence="2 3">JH1-1</strain>
    </source>
</reference>
<dbReference type="Proteomes" id="UP000295511">
    <property type="component" value="Unassembled WGS sequence"/>
</dbReference>
<feature type="compositionally biased region" description="Basic and acidic residues" evidence="1">
    <location>
        <begin position="42"/>
        <end position="52"/>
    </location>
</feature>
<feature type="region of interest" description="Disordered" evidence="1">
    <location>
        <begin position="1"/>
        <end position="64"/>
    </location>
</feature>
<proteinExistence type="predicted"/>
<dbReference type="AlphaFoldDB" id="A0A4R5K9H7"/>